<dbReference type="Proteomes" id="UP000198362">
    <property type="component" value="Unassembled WGS sequence"/>
</dbReference>
<accession>A0A239MF62</accession>
<dbReference type="PROSITE" id="PS51257">
    <property type="entry name" value="PROKAR_LIPOPROTEIN"/>
    <property type="match status" value="1"/>
</dbReference>
<evidence type="ECO:0000313" key="2">
    <source>
        <dbReference type="EMBL" id="SNT41301.1"/>
    </source>
</evidence>
<name>A0A239MF62_9ACTN</name>
<protein>
    <submittedName>
        <fullName evidence="2">Sugar kinase of the NBD/HSP70 family, may contain an N-terminal HTH domain</fullName>
    </submittedName>
</protein>
<reference evidence="2 3" key="1">
    <citation type="submission" date="2017-06" db="EMBL/GenBank/DDBJ databases">
        <authorList>
            <person name="Kim H.J."/>
            <person name="Triplett B.A."/>
        </authorList>
    </citation>
    <scope>NUCLEOTIDE SEQUENCE [LARGE SCALE GENOMIC DNA]</scope>
    <source>
        <strain evidence="2 3">CGMCC 4.5593</strain>
    </source>
</reference>
<dbReference type="PANTHER" id="PTHR18964:SF149">
    <property type="entry name" value="BIFUNCTIONAL UDP-N-ACETYLGLUCOSAMINE 2-EPIMERASE_N-ACETYLMANNOSAMINE KINASE"/>
    <property type="match status" value="1"/>
</dbReference>
<dbReference type="Pfam" id="PF00480">
    <property type="entry name" value="ROK"/>
    <property type="match status" value="1"/>
</dbReference>
<dbReference type="SUPFAM" id="SSF53067">
    <property type="entry name" value="Actin-like ATPase domain"/>
    <property type="match status" value="1"/>
</dbReference>
<keyword evidence="2" id="KW-0808">Transferase</keyword>
<organism evidence="2 3">
    <name type="scientific">Asanoa hainanensis</name>
    <dbReference type="NCBI Taxonomy" id="560556"/>
    <lineage>
        <taxon>Bacteria</taxon>
        <taxon>Bacillati</taxon>
        <taxon>Actinomycetota</taxon>
        <taxon>Actinomycetes</taxon>
        <taxon>Micromonosporales</taxon>
        <taxon>Micromonosporaceae</taxon>
        <taxon>Asanoa</taxon>
    </lineage>
</organism>
<proteinExistence type="inferred from homology"/>
<comment type="similarity">
    <text evidence="1">Belongs to the ROK (NagC/XylR) family.</text>
</comment>
<dbReference type="EMBL" id="FZPH01000005">
    <property type="protein sequence ID" value="SNT41301.1"/>
    <property type="molecule type" value="Genomic_DNA"/>
</dbReference>
<dbReference type="AlphaFoldDB" id="A0A239MF62"/>
<dbReference type="GO" id="GO:0016301">
    <property type="term" value="F:kinase activity"/>
    <property type="evidence" value="ECO:0007669"/>
    <property type="project" value="UniProtKB-KW"/>
</dbReference>
<dbReference type="InterPro" id="IPR043129">
    <property type="entry name" value="ATPase_NBD"/>
</dbReference>
<dbReference type="PANTHER" id="PTHR18964">
    <property type="entry name" value="ROK (REPRESSOR, ORF, KINASE) FAMILY"/>
    <property type="match status" value="1"/>
</dbReference>
<keyword evidence="2" id="KW-0418">Kinase</keyword>
<gene>
    <name evidence="2" type="ORF">SAMN05421812_105412</name>
</gene>
<sequence length="291" mass="29193">MLADLRSAVLARVDGPLRGTSPADIVASVAALVACVAGDQPLTGIGVSLGGRAADHRIVTAAPYLGWSEPVDLGGLVTTATLVPTVVDNDVLALARATHWFGAARGTDRFALVTIGVGIGYGLVVHDRLVDSDDAGVGLVAHLCLDPLGPLCARGHRGCAEAMLASGKIRDAVALGRGGALTYAECLELASSGDPVAARVVGDAGRALGRLVAMIANLTMVPTVVLAGDGVRLASVAADAVAAGLAADRDPAADPVRVEIHPGGFDEWARGAAVTAIQSYTTPGGSGLVHR</sequence>
<evidence type="ECO:0000256" key="1">
    <source>
        <dbReference type="ARBA" id="ARBA00006479"/>
    </source>
</evidence>
<dbReference type="Gene3D" id="3.30.420.40">
    <property type="match status" value="2"/>
</dbReference>
<dbReference type="InterPro" id="IPR000600">
    <property type="entry name" value="ROK"/>
</dbReference>
<keyword evidence="3" id="KW-1185">Reference proteome</keyword>
<evidence type="ECO:0000313" key="3">
    <source>
        <dbReference type="Proteomes" id="UP000198362"/>
    </source>
</evidence>